<dbReference type="Pfam" id="PF13443">
    <property type="entry name" value="HTH_26"/>
    <property type="match status" value="1"/>
</dbReference>
<dbReference type="EMBL" id="PTJA01000003">
    <property type="protein sequence ID" value="PPK82034.1"/>
    <property type="molecule type" value="Genomic_DNA"/>
</dbReference>
<dbReference type="AlphaFoldDB" id="A0A2S6HVQ4"/>
<organism evidence="2 3">
    <name type="scientific">Lacrimispora xylanisolvens</name>
    <dbReference type="NCBI Taxonomy" id="384636"/>
    <lineage>
        <taxon>Bacteria</taxon>
        <taxon>Bacillati</taxon>
        <taxon>Bacillota</taxon>
        <taxon>Clostridia</taxon>
        <taxon>Lachnospirales</taxon>
        <taxon>Lachnospiraceae</taxon>
        <taxon>Lacrimispora</taxon>
    </lineage>
</organism>
<protein>
    <submittedName>
        <fullName evidence="2">DNA-binding Xre family transcriptional regulator</fullName>
    </submittedName>
</protein>
<dbReference type="RefSeq" id="WP_104436090.1">
    <property type="nucleotide sequence ID" value="NZ_PTJA01000003.1"/>
</dbReference>
<sequence>MGMRYYKLFDQINRKGMKKTDLLEIISGPTLAKLSKGETVKTDILCKICCYLKLQPGDIMEYVEEGDS</sequence>
<feature type="domain" description="HTH cro/C1-type" evidence="1">
    <location>
        <begin position="13"/>
        <end position="64"/>
    </location>
</feature>
<dbReference type="OrthoDB" id="9805309at2"/>
<dbReference type="Proteomes" id="UP000237749">
    <property type="component" value="Unassembled WGS sequence"/>
</dbReference>
<evidence type="ECO:0000259" key="1">
    <source>
        <dbReference type="Pfam" id="PF13443"/>
    </source>
</evidence>
<name>A0A2S6HVQ4_9FIRM</name>
<dbReference type="GO" id="GO:0003677">
    <property type="term" value="F:DNA binding"/>
    <property type="evidence" value="ECO:0007669"/>
    <property type="project" value="UniProtKB-KW"/>
</dbReference>
<proteinExistence type="predicted"/>
<evidence type="ECO:0000313" key="3">
    <source>
        <dbReference type="Proteomes" id="UP000237749"/>
    </source>
</evidence>
<keyword evidence="3" id="KW-1185">Reference proteome</keyword>
<accession>A0A2S6HVQ4</accession>
<gene>
    <name evidence="2" type="ORF">BXY41_103246</name>
</gene>
<reference evidence="2 3" key="1">
    <citation type="submission" date="2018-02" db="EMBL/GenBank/DDBJ databases">
        <title>Genomic Encyclopedia of Archaeal and Bacterial Type Strains, Phase II (KMG-II): from individual species to whole genera.</title>
        <authorList>
            <person name="Goeker M."/>
        </authorList>
    </citation>
    <scope>NUCLEOTIDE SEQUENCE [LARGE SCALE GENOMIC DNA]</scope>
    <source>
        <strain evidence="2 3">DSM 3808</strain>
    </source>
</reference>
<keyword evidence="2" id="KW-0238">DNA-binding</keyword>
<dbReference type="InterPro" id="IPR001387">
    <property type="entry name" value="Cro/C1-type_HTH"/>
</dbReference>
<evidence type="ECO:0000313" key="2">
    <source>
        <dbReference type="EMBL" id="PPK82034.1"/>
    </source>
</evidence>
<comment type="caution">
    <text evidence="2">The sequence shown here is derived from an EMBL/GenBank/DDBJ whole genome shotgun (WGS) entry which is preliminary data.</text>
</comment>